<gene>
    <name evidence="1" type="ORF">ElyMa_001117000</name>
</gene>
<accession>A0AAV4HW61</accession>
<name>A0AAV4HW61_9GAST</name>
<sequence length="152" mass="17467">MSCRQSISVHYGALCMSSVTRRTILHTKTFNNKLACDSVSRNDMHMDMMRRPCLWLLSPIESTYRKAMKPICTKQQRLCCVAYPGDKIGLGKLETEGTKSVTMSRLHAKSSTFKPNRRGQNNKILGYNLKKNGTPVVRMRQRTTTWHRDLET</sequence>
<protein>
    <submittedName>
        <fullName evidence="1">Uncharacterized protein</fullName>
    </submittedName>
</protein>
<keyword evidence="2" id="KW-1185">Reference proteome</keyword>
<evidence type="ECO:0000313" key="2">
    <source>
        <dbReference type="Proteomes" id="UP000762676"/>
    </source>
</evidence>
<dbReference type="EMBL" id="BMAT01002227">
    <property type="protein sequence ID" value="GFS02194.1"/>
    <property type="molecule type" value="Genomic_DNA"/>
</dbReference>
<dbReference type="AlphaFoldDB" id="A0AAV4HW61"/>
<evidence type="ECO:0000313" key="1">
    <source>
        <dbReference type="EMBL" id="GFS02194.1"/>
    </source>
</evidence>
<dbReference type="Proteomes" id="UP000762676">
    <property type="component" value="Unassembled WGS sequence"/>
</dbReference>
<comment type="caution">
    <text evidence="1">The sequence shown here is derived from an EMBL/GenBank/DDBJ whole genome shotgun (WGS) entry which is preliminary data.</text>
</comment>
<reference evidence="1 2" key="1">
    <citation type="journal article" date="2021" name="Elife">
        <title>Chloroplast acquisition without the gene transfer in kleptoplastic sea slugs, Plakobranchus ocellatus.</title>
        <authorList>
            <person name="Maeda T."/>
            <person name="Takahashi S."/>
            <person name="Yoshida T."/>
            <person name="Shimamura S."/>
            <person name="Takaki Y."/>
            <person name="Nagai Y."/>
            <person name="Toyoda A."/>
            <person name="Suzuki Y."/>
            <person name="Arimoto A."/>
            <person name="Ishii H."/>
            <person name="Satoh N."/>
            <person name="Nishiyama T."/>
            <person name="Hasebe M."/>
            <person name="Maruyama T."/>
            <person name="Minagawa J."/>
            <person name="Obokata J."/>
            <person name="Shigenobu S."/>
        </authorList>
    </citation>
    <scope>NUCLEOTIDE SEQUENCE [LARGE SCALE GENOMIC DNA]</scope>
</reference>
<organism evidence="1 2">
    <name type="scientific">Elysia marginata</name>
    <dbReference type="NCBI Taxonomy" id="1093978"/>
    <lineage>
        <taxon>Eukaryota</taxon>
        <taxon>Metazoa</taxon>
        <taxon>Spiralia</taxon>
        <taxon>Lophotrochozoa</taxon>
        <taxon>Mollusca</taxon>
        <taxon>Gastropoda</taxon>
        <taxon>Heterobranchia</taxon>
        <taxon>Euthyneura</taxon>
        <taxon>Panpulmonata</taxon>
        <taxon>Sacoglossa</taxon>
        <taxon>Placobranchoidea</taxon>
        <taxon>Plakobranchidae</taxon>
        <taxon>Elysia</taxon>
    </lineage>
</organism>
<proteinExistence type="predicted"/>